<sequence>MKLGLHTAILAACSFEQVVDYAASVGFKTLEVCCWPNEKAARRYAGVSHIDVDGMTRADADRYMNYAREKGSEIGALAYFPNPMSDDAETGKKAREHLLKVIDAAALMGVNLVTTFLGKDKTKTVEENLDLMDEIWPPILRHAQEKGVRIAIENCPMFYTRDEWPGGNNLAGTPQVWRRMLAMGGNIGICFDPSHMVLQGMDLWKPVSEFADRIFHVHFKDLRIDQEKVNEYGRFAYPGLWHTPKLPGYGDVDFACLITRLHETGYRGGACLECEDRAFEGSLEDTKEGIETAYRYLRTLL</sequence>
<organism evidence="2 3">
    <name type="scientific">Candidatus Merdiplasma excrementigallinarum</name>
    <dbReference type="NCBI Taxonomy" id="2840864"/>
    <lineage>
        <taxon>Bacteria</taxon>
        <taxon>Bacillati</taxon>
        <taxon>Bacillota</taxon>
        <taxon>Clostridia</taxon>
        <taxon>Lachnospirales</taxon>
        <taxon>Lachnospiraceae</taxon>
        <taxon>Lachnospiraceae incertae sedis</taxon>
        <taxon>Candidatus Merdiplasma</taxon>
    </lineage>
</organism>
<dbReference type="InterPro" id="IPR036237">
    <property type="entry name" value="Xyl_isomerase-like_sf"/>
</dbReference>
<reference evidence="2" key="1">
    <citation type="submission" date="2020-10" db="EMBL/GenBank/DDBJ databases">
        <authorList>
            <person name="Gilroy R."/>
        </authorList>
    </citation>
    <scope>NUCLEOTIDE SEQUENCE</scope>
    <source>
        <strain evidence="2">ChiBcec6-7307</strain>
    </source>
</reference>
<evidence type="ECO:0000259" key="1">
    <source>
        <dbReference type="Pfam" id="PF01261"/>
    </source>
</evidence>
<dbReference type="PANTHER" id="PTHR12110">
    <property type="entry name" value="HYDROXYPYRUVATE ISOMERASE"/>
    <property type="match status" value="1"/>
</dbReference>
<dbReference type="PANTHER" id="PTHR12110:SF21">
    <property type="entry name" value="XYLOSE ISOMERASE-LIKE TIM BARREL DOMAIN-CONTAINING PROTEIN"/>
    <property type="match status" value="1"/>
</dbReference>
<dbReference type="SUPFAM" id="SSF51658">
    <property type="entry name" value="Xylose isomerase-like"/>
    <property type="match status" value="1"/>
</dbReference>
<dbReference type="EMBL" id="DVOS01000060">
    <property type="protein sequence ID" value="HIV23745.1"/>
    <property type="molecule type" value="Genomic_DNA"/>
</dbReference>
<name>A0A9D1NZL0_9FIRM</name>
<evidence type="ECO:0000313" key="3">
    <source>
        <dbReference type="Proteomes" id="UP000886889"/>
    </source>
</evidence>
<comment type="caution">
    <text evidence="2">The sequence shown here is derived from an EMBL/GenBank/DDBJ whole genome shotgun (WGS) entry which is preliminary data.</text>
</comment>
<gene>
    <name evidence="2" type="ORF">IAC80_07365</name>
</gene>
<feature type="domain" description="Xylose isomerase-like TIM barrel" evidence="1">
    <location>
        <begin position="19"/>
        <end position="298"/>
    </location>
</feature>
<dbReference type="InterPro" id="IPR050312">
    <property type="entry name" value="IolE/XylAMocC-like"/>
</dbReference>
<dbReference type="Gene3D" id="3.20.20.150">
    <property type="entry name" value="Divalent-metal-dependent TIM barrel enzymes"/>
    <property type="match status" value="1"/>
</dbReference>
<evidence type="ECO:0000313" key="2">
    <source>
        <dbReference type="EMBL" id="HIV23745.1"/>
    </source>
</evidence>
<dbReference type="Proteomes" id="UP000886889">
    <property type="component" value="Unassembled WGS sequence"/>
</dbReference>
<keyword evidence="2" id="KW-0413">Isomerase</keyword>
<protein>
    <submittedName>
        <fullName evidence="2">Sugar phosphate isomerase/epimerase</fullName>
    </submittedName>
</protein>
<reference evidence="2" key="2">
    <citation type="journal article" date="2021" name="PeerJ">
        <title>Extensive microbial diversity within the chicken gut microbiome revealed by metagenomics and culture.</title>
        <authorList>
            <person name="Gilroy R."/>
            <person name="Ravi A."/>
            <person name="Getino M."/>
            <person name="Pursley I."/>
            <person name="Horton D.L."/>
            <person name="Alikhan N.F."/>
            <person name="Baker D."/>
            <person name="Gharbi K."/>
            <person name="Hall N."/>
            <person name="Watson M."/>
            <person name="Adriaenssens E.M."/>
            <person name="Foster-Nyarko E."/>
            <person name="Jarju S."/>
            <person name="Secka A."/>
            <person name="Antonio M."/>
            <person name="Oren A."/>
            <person name="Chaudhuri R.R."/>
            <person name="La Ragione R."/>
            <person name="Hildebrand F."/>
            <person name="Pallen M.J."/>
        </authorList>
    </citation>
    <scope>NUCLEOTIDE SEQUENCE</scope>
    <source>
        <strain evidence="2">ChiBcec6-7307</strain>
    </source>
</reference>
<dbReference type="AlphaFoldDB" id="A0A9D1NZL0"/>
<dbReference type="InterPro" id="IPR013022">
    <property type="entry name" value="Xyl_isomerase-like_TIM-brl"/>
</dbReference>
<accession>A0A9D1NZL0</accession>
<proteinExistence type="predicted"/>
<dbReference type="Pfam" id="PF01261">
    <property type="entry name" value="AP_endonuc_2"/>
    <property type="match status" value="1"/>
</dbReference>
<dbReference type="GO" id="GO:0016853">
    <property type="term" value="F:isomerase activity"/>
    <property type="evidence" value="ECO:0007669"/>
    <property type="project" value="UniProtKB-KW"/>
</dbReference>